<name>A0A4R6ZEH7_9GAMM</name>
<accession>A0A4R6ZEH7</accession>
<dbReference type="InterPro" id="IPR013762">
    <property type="entry name" value="Integrase-like_cat_sf"/>
</dbReference>
<dbReference type="Gene3D" id="1.10.150.130">
    <property type="match status" value="1"/>
</dbReference>
<reference evidence="6 7" key="1">
    <citation type="submission" date="2019-03" db="EMBL/GenBank/DDBJ databases">
        <title>Genomic Encyclopedia of Type Strains, Phase III (KMG-III): the genomes of soil and plant-associated and newly described type strains.</title>
        <authorList>
            <person name="Whitman W."/>
        </authorList>
    </citation>
    <scope>NUCLEOTIDE SEQUENCE [LARGE SCALE GENOMIC DNA]</scope>
    <source>
        <strain evidence="6 7">CECT 5797</strain>
    </source>
</reference>
<dbReference type="InterPro" id="IPR011010">
    <property type="entry name" value="DNA_brk_join_enz"/>
</dbReference>
<dbReference type="GO" id="GO:0003677">
    <property type="term" value="F:DNA binding"/>
    <property type="evidence" value="ECO:0007669"/>
    <property type="project" value="UniProtKB-KW"/>
</dbReference>
<dbReference type="Pfam" id="PF13356">
    <property type="entry name" value="Arm-DNA-bind_3"/>
    <property type="match status" value="1"/>
</dbReference>
<evidence type="ECO:0000259" key="5">
    <source>
        <dbReference type="PROSITE" id="PS51898"/>
    </source>
</evidence>
<dbReference type="PANTHER" id="PTHR30629:SF2">
    <property type="entry name" value="PROPHAGE INTEGRASE INTS-RELATED"/>
    <property type="match status" value="1"/>
</dbReference>
<dbReference type="InterPro" id="IPR050808">
    <property type="entry name" value="Phage_Integrase"/>
</dbReference>
<dbReference type="Gene3D" id="3.30.160.390">
    <property type="entry name" value="Integrase, DNA-binding domain"/>
    <property type="match status" value="1"/>
</dbReference>
<dbReference type="GO" id="GO:0015074">
    <property type="term" value="P:DNA integration"/>
    <property type="evidence" value="ECO:0007669"/>
    <property type="project" value="UniProtKB-KW"/>
</dbReference>
<dbReference type="Proteomes" id="UP000295212">
    <property type="component" value="Unassembled WGS sequence"/>
</dbReference>
<evidence type="ECO:0000313" key="6">
    <source>
        <dbReference type="EMBL" id="TDR50214.1"/>
    </source>
</evidence>
<evidence type="ECO:0000256" key="3">
    <source>
        <dbReference type="ARBA" id="ARBA00023125"/>
    </source>
</evidence>
<dbReference type="InterPro" id="IPR025166">
    <property type="entry name" value="Integrase_DNA_bind_dom"/>
</dbReference>
<comment type="caution">
    <text evidence="6">The sequence shown here is derived from an EMBL/GenBank/DDBJ whole genome shotgun (WGS) entry which is preliminary data.</text>
</comment>
<dbReference type="GO" id="GO:0006310">
    <property type="term" value="P:DNA recombination"/>
    <property type="evidence" value="ECO:0007669"/>
    <property type="project" value="UniProtKB-KW"/>
</dbReference>
<dbReference type="RefSeq" id="WP_133637812.1">
    <property type="nucleotide sequence ID" value="NZ_SNZJ01000028.1"/>
</dbReference>
<keyword evidence="3" id="KW-0238">DNA-binding</keyword>
<sequence length="412" mass="46189">MLTTDRQLAALKPRDKVYWQAVSSPHGGGLALRVTPTGSKAWYHRYRFGGKADSLKLGRYPTMGLQEARQAHGEAHGLLHEGINPKRQQRQQRAENLAAWTMGELFDAWLPIYSTAPTGSTRRPPSEDTVKLHRWRWNRYLKKPLGDLLVRSMIRKLVSVEIATIAEGSRADARKCLSMLRAMFDFAEARGQIEENPTAGIQPSKVGATRDRPRERVLSIAELSLLWREIDGTMLHPSVAAALKMLILTGQRRGELVAMRWEDLDLEAGVWTIPAADTKAHRGQTVYLPGLAIGILDALPRKGDRVFIGRFGDPMSTDAPTKAVQRLRRALEIPSFTAHDLRRSVATGMAKHCGVQPHVIELVLNHAHENPLVGVYQRHDYAEEQRKAWQAWGELIEHQVARGGEKVVPIRA</sequence>
<keyword evidence="4" id="KW-0233">DNA recombination</keyword>
<evidence type="ECO:0000313" key="7">
    <source>
        <dbReference type="Proteomes" id="UP000295212"/>
    </source>
</evidence>
<proteinExistence type="inferred from homology"/>
<dbReference type="OrthoDB" id="9795573at2"/>
<evidence type="ECO:0000256" key="4">
    <source>
        <dbReference type="ARBA" id="ARBA00023172"/>
    </source>
</evidence>
<gene>
    <name evidence="6" type="ORF">DFP85_12812</name>
</gene>
<dbReference type="SUPFAM" id="SSF56349">
    <property type="entry name" value="DNA breaking-rejoining enzymes"/>
    <property type="match status" value="1"/>
</dbReference>
<dbReference type="InterPro" id="IPR038488">
    <property type="entry name" value="Integrase_DNA-bd_sf"/>
</dbReference>
<keyword evidence="2" id="KW-0229">DNA integration</keyword>
<feature type="domain" description="Tyr recombinase" evidence="5">
    <location>
        <begin position="213"/>
        <end position="390"/>
    </location>
</feature>
<dbReference type="Pfam" id="PF00589">
    <property type="entry name" value="Phage_integrase"/>
    <property type="match status" value="1"/>
</dbReference>
<dbReference type="PANTHER" id="PTHR30629">
    <property type="entry name" value="PROPHAGE INTEGRASE"/>
    <property type="match status" value="1"/>
</dbReference>
<protein>
    <submittedName>
        <fullName evidence="6">Integrase</fullName>
    </submittedName>
</protein>
<dbReference type="AlphaFoldDB" id="A0A4R6ZEH7"/>
<comment type="similarity">
    <text evidence="1">Belongs to the 'phage' integrase family.</text>
</comment>
<evidence type="ECO:0000256" key="1">
    <source>
        <dbReference type="ARBA" id="ARBA00008857"/>
    </source>
</evidence>
<dbReference type="EMBL" id="SNZJ01000028">
    <property type="protein sequence ID" value="TDR50214.1"/>
    <property type="molecule type" value="Genomic_DNA"/>
</dbReference>
<dbReference type="PROSITE" id="PS51898">
    <property type="entry name" value="TYR_RECOMBINASE"/>
    <property type="match status" value="1"/>
</dbReference>
<dbReference type="CDD" id="cd00801">
    <property type="entry name" value="INT_P4_C"/>
    <property type="match status" value="1"/>
</dbReference>
<dbReference type="Gene3D" id="1.10.443.10">
    <property type="entry name" value="Intergrase catalytic core"/>
    <property type="match status" value="1"/>
</dbReference>
<dbReference type="InterPro" id="IPR010998">
    <property type="entry name" value="Integrase_recombinase_N"/>
</dbReference>
<dbReference type="InterPro" id="IPR002104">
    <property type="entry name" value="Integrase_catalytic"/>
</dbReference>
<organism evidence="6 7">
    <name type="scientific">Halomonas ventosae</name>
    <dbReference type="NCBI Taxonomy" id="229007"/>
    <lineage>
        <taxon>Bacteria</taxon>
        <taxon>Pseudomonadati</taxon>
        <taxon>Pseudomonadota</taxon>
        <taxon>Gammaproteobacteria</taxon>
        <taxon>Oceanospirillales</taxon>
        <taxon>Halomonadaceae</taxon>
        <taxon>Halomonas</taxon>
    </lineage>
</organism>
<evidence type="ECO:0000256" key="2">
    <source>
        <dbReference type="ARBA" id="ARBA00022908"/>
    </source>
</evidence>